<reference evidence="1 2" key="1">
    <citation type="submission" date="2016-03" db="EMBL/GenBank/DDBJ databases">
        <title>Cyphomyrmex costatus WGS genome.</title>
        <authorList>
            <person name="Nygaard S."/>
            <person name="Hu H."/>
            <person name="Boomsma J."/>
            <person name="Zhang G."/>
        </authorList>
    </citation>
    <scope>NUCLEOTIDE SEQUENCE [LARGE SCALE GENOMIC DNA]</scope>
    <source>
        <strain evidence="1">MS0001</strain>
        <tissue evidence="1">Whole body</tissue>
    </source>
</reference>
<protein>
    <recommendedName>
        <fullName evidence="3">Tesmin/TSO1-like CXC domain-containing protein</fullName>
    </recommendedName>
</protein>
<organism evidence="1 2">
    <name type="scientific">Cyphomyrmex costatus</name>
    <dbReference type="NCBI Taxonomy" id="456900"/>
    <lineage>
        <taxon>Eukaryota</taxon>
        <taxon>Metazoa</taxon>
        <taxon>Ecdysozoa</taxon>
        <taxon>Arthropoda</taxon>
        <taxon>Hexapoda</taxon>
        <taxon>Insecta</taxon>
        <taxon>Pterygota</taxon>
        <taxon>Neoptera</taxon>
        <taxon>Endopterygota</taxon>
        <taxon>Hymenoptera</taxon>
        <taxon>Apocrita</taxon>
        <taxon>Aculeata</taxon>
        <taxon>Formicoidea</taxon>
        <taxon>Formicidae</taxon>
        <taxon>Myrmicinae</taxon>
        <taxon>Cyphomyrmex</taxon>
    </lineage>
</organism>
<dbReference type="AlphaFoldDB" id="A0A151I678"/>
<evidence type="ECO:0008006" key="3">
    <source>
        <dbReference type="Google" id="ProtNLM"/>
    </source>
</evidence>
<evidence type="ECO:0000313" key="1">
    <source>
        <dbReference type="EMBL" id="KYM93404.1"/>
    </source>
</evidence>
<keyword evidence="2" id="KW-1185">Reference proteome</keyword>
<dbReference type="SUPFAM" id="SSF88723">
    <property type="entry name" value="PIN domain-like"/>
    <property type="match status" value="1"/>
</dbReference>
<dbReference type="PANTHER" id="PTHR46704">
    <property type="entry name" value="CXC DOMAIN-CONTAINING PROTEIN-RELATED"/>
    <property type="match status" value="1"/>
</dbReference>
<dbReference type="InterPro" id="IPR006084">
    <property type="entry name" value="XPG/Rad2"/>
</dbReference>
<dbReference type="InterPro" id="IPR029060">
    <property type="entry name" value="PIN-like_dom_sf"/>
</dbReference>
<gene>
    <name evidence="1" type="ORF">ALC62_15994</name>
</gene>
<proteinExistence type="predicted"/>
<dbReference type="Proteomes" id="UP000078542">
    <property type="component" value="Unassembled WGS sequence"/>
</dbReference>
<dbReference type="EMBL" id="KQ978504">
    <property type="protein sequence ID" value="KYM93404.1"/>
    <property type="molecule type" value="Genomic_DNA"/>
</dbReference>
<dbReference type="PANTHER" id="PTHR46704:SF1">
    <property type="entry name" value="TELOMERE LENGTH REGULATION PROTEIN TEL2 HOMOLOG"/>
    <property type="match status" value="1"/>
</dbReference>
<sequence>MQRIDGCNFKDIKLKRSDKCVPLLAVISKIVIDKEIVPIDPLLLFQRISIVKSSDEELEEFLQYELAPFPLSLFDESGMRKNVKSQLYSIFTPSPSNTLNTLNNGTFVIDGGMLLHRVPWKINEKFASICHTYVLYVRRNYKENVIVVFDGYNFKSTKSAERNRRNRKQKCADIFFNENIPITVAQEKFLSNENNKTSFIKLLSQELKNNNITVIEAPDDADTIIVQTALSQTASPVLIVSEDIDVLVILAALCPIEKVVYFIKPGKGKTETSIYSSTDMLQSYPQSKKYILFLHAFTGCDTTSAFFNHGKNTFIKKFENNKTLHIMADIFYKKNSSNEDIFDAGEQCTLILYGASKSDNNLNKYRYKCFVRGVCKRRKMSLAFLPPTDDAARQHFKRVYFQVQQWLGEGETLSANDWGWIEKDYLHPISMTKSPAPEKLLRTLFCSCKSGCENNCGCKKTGLYCSNACLTCSGVDCLNTPIIDDFIETSSTDTVDDVPEAEEATF</sequence>
<dbReference type="Gene3D" id="3.40.50.1010">
    <property type="entry name" value="5'-nuclease"/>
    <property type="match status" value="1"/>
</dbReference>
<name>A0A151I678_9HYME</name>
<evidence type="ECO:0000313" key="2">
    <source>
        <dbReference type="Proteomes" id="UP000078542"/>
    </source>
</evidence>
<dbReference type="PRINTS" id="PR00853">
    <property type="entry name" value="XPGRADSUPER"/>
</dbReference>
<accession>A0A151I678</accession>